<dbReference type="Gene3D" id="3.40.140.10">
    <property type="entry name" value="Cytidine Deaminase, domain 2"/>
    <property type="match status" value="1"/>
</dbReference>
<dbReference type="Proteomes" id="UP000000719">
    <property type="component" value="Chromosome"/>
</dbReference>
<evidence type="ECO:0000259" key="8">
    <source>
        <dbReference type="PROSITE" id="PS51193"/>
    </source>
</evidence>
<feature type="domain" description="Helicase ATP-binding" evidence="8">
    <location>
        <begin position="135"/>
        <end position="417"/>
    </location>
</feature>
<evidence type="ECO:0000256" key="6">
    <source>
        <dbReference type="ARBA" id="ARBA00044969"/>
    </source>
</evidence>
<dbReference type="OrthoDB" id="9803913at2"/>
<gene>
    <name evidence="9" type="ordered locus">Hore_07920</name>
</gene>
<dbReference type="AlphaFoldDB" id="B8CW80"/>
<reference evidence="9 10" key="1">
    <citation type="journal article" date="2009" name="PLoS ONE">
        <title>Genome analysis of the anaerobic thermohalophilic bacterium Halothermothrix orenii.</title>
        <authorList>
            <person name="Mavromatis K."/>
            <person name="Ivanova N."/>
            <person name="Anderson I."/>
            <person name="Lykidis A."/>
            <person name="Hooper S.D."/>
            <person name="Sun H."/>
            <person name="Kunin V."/>
            <person name="Lapidus A."/>
            <person name="Hugenholtz P."/>
            <person name="Patel B."/>
            <person name="Kyrpides N.C."/>
        </authorList>
    </citation>
    <scope>NUCLEOTIDE SEQUENCE [LARGE SCALE GENOMIC DNA]</scope>
    <source>
        <strain evidence="10">H 168 / OCM 544 / DSM 9562</strain>
    </source>
</reference>
<evidence type="ECO:0000256" key="4">
    <source>
        <dbReference type="ARBA" id="ARBA00022840"/>
    </source>
</evidence>
<evidence type="ECO:0000313" key="9">
    <source>
        <dbReference type="EMBL" id="ACL69549.1"/>
    </source>
</evidence>
<dbReference type="GO" id="GO:0003676">
    <property type="term" value="F:nucleic acid binding"/>
    <property type="evidence" value="ECO:0007669"/>
    <property type="project" value="InterPro"/>
</dbReference>
<dbReference type="InterPro" id="IPR002464">
    <property type="entry name" value="DNA/RNA_helicase_DEAH_CS"/>
</dbReference>
<keyword evidence="2" id="KW-0547">Nucleotide-binding</keyword>
<dbReference type="InterPro" id="IPR025657">
    <property type="entry name" value="RadC_JAB"/>
</dbReference>
<keyword evidence="3" id="KW-0378">Hydrolase</keyword>
<dbReference type="PROSITE" id="PS00690">
    <property type="entry name" value="DEAH_ATP_HELICASE"/>
    <property type="match status" value="1"/>
</dbReference>
<evidence type="ECO:0000256" key="1">
    <source>
        <dbReference type="ARBA" id="ARBA00001966"/>
    </source>
</evidence>
<organism evidence="9 10">
    <name type="scientific">Halothermothrix orenii (strain H 168 / OCM 544 / DSM 9562)</name>
    <dbReference type="NCBI Taxonomy" id="373903"/>
    <lineage>
        <taxon>Bacteria</taxon>
        <taxon>Bacillati</taxon>
        <taxon>Bacillota</taxon>
        <taxon>Clostridia</taxon>
        <taxon>Halanaerobiales</taxon>
        <taxon>Halothermotrichaceae</taxon>
        <taxon>Halothermothrix</taxon>
    </lineage>
</organism>
<dbReference type="SMART" id="SM00491">
    <property type="entry name" value="HELICc2"/>
    <property type="match status" value="1"/>
</dbReference>
<sequence length="822" mass="94442">MTVEELFAKSIITNIRHDIQEAGGQEIYLIGDIDVDTGKIMDYTLLARGNLKMVPAIISDLKPGQVIVHNHPSSDLTPSAADIRIASRMGNQGIGFIIIDNDLNNAYVVVEPKIPHREVQLDIDEIIEFFEPGGSLSQFLNDYEYREQQLEVVREVINSFNNHEFTLIEAGTGTGKSFAYLVPALFWAKKNEKTVVVSTNTINLQEQLIYKDLVLLKKALSFDFKAVMVKGRSNYICKRKIKHLEQELNNYFDDDPEKQVQFYKVLDWLEESKSGSKSELNFVVDNEIWNEIASETDLCLRTNCPFFDTCYFMKARKEVFSADILIVNHHLLLSDIMLKSEYSERDGGILPRYSNLIIDEAHNFDEIASRHLGRPFYYKLLHKYLNKVYYPKNRLSLIPRIRNRFSATNLKNKKEVLKIIDTEIVPQVKRVEEQSHEYFQKLNEFVNQDGEGVIRLTQDIIEGEAYSKIVDSGDTLLGNLNNLGIYLNNLYEEFMTLNSSDISNFEELIIELEAYINRCQHFAKSLEFNIKAEEENYVFWIEKDYNLNVKQENAPLKVSNIIDKILWETMDNVILTSATLTVNDNFNYFKTILGINKCSQLKIESPFNYSEQATLIISDDIPPANSKKYLPVATDILKEMLLLLRGSTLVLFTSYSMLNYCTKKIEPVLKDDGIVILPQGRYPRKYILETFKANSNQVIFGTMSFWEGVDIKGDDLRYLVMMKLPFPVPTEPVSAARMEQLKEEGKNPFTNFSLPNAVIRFKQGFGRLIRSSKDTGKIICLDSRIKTKSYGRVFLNSIPSGCPVKVMDKTVLLQELHNSKDK</sequence>
<keyword evidence="10" id="KW-1185">Reference proteome</keyword>
<keyword evidence="9" id="KW-0347">Helicase</keyword>
<dbReference type="Pfam" id="PF13307">
    <property type="entry name" value="Helicase_C_2"/>
    <property type="match status" value="1"/>
</dbReference>
<dbReference type="HOGENOM" id="CLU_012117_2_0_9"/>
<name>B8CW80_HALOH</name>
<dbReference type="InterPro" id="IPR045028">
    <property type="entry name" value="DinG/Rad3-like"/>
</dbReference>
<dbReference type="eggNOG" id="COG1199">
    <property type="taxonomic scope" value="Bacteria"/>
</dbReference>
<dbReference type="InterPro" id="IPR027417">
    <property type="entry name" value="P-loop_NTPase"/>
</dbReference>
<protein>
    <recommendedName>
        <fullName evidence="6">DNA 5'-3' helicase</fullName>
        <ecNumber evidence="6">5.6.2.3</ecNumber>
    </recommendedName>
</protein>
<evidence type="ECO:0000256" key="5">
    <source>
        <dbReference type="ARBA" id="ARBA00038058"/>
    </source>
</evidence>
<dbReference type="PANTHER" id="PTHR11472:SF34">
    <property type="entry name" value="REGULATOR OF TELOMERE ELONGATION HELICASE 1"/>
    <property type="match status" value="1"/>
</dbReference>
<dbReference type="GO" id="GO:0005524">
    <property type="term" value="F:ATP binding"/>
    <property type="evidence" value="ECO:0007669"/>
    <property type="project" value="UniProtKB-KW"/>
</dbReference>
<dbReference type="eggNOG" id="COG2003">
    <property type="taxonomic scope" value="Bacteria"/>
</dbReference>
<dbReference type="InterPro" id="IPR014001">
    <property type="entry name" value="Helicase_ATP-bd"/>
</dbReference>
<dbReference type="GO" id="GO:0043139">
    <property type="term" value="F:5'-3' DNA helicase activity"/>
    <property type="evidence" value="ECO:0007669"/>
    <property type="project" value="UniProtKB-EC"/>
</dbReference>
<comment type="cofactor">
    <cofactor evidence="1">
        <name>[4Fe-4S] cluster</name>
        <dbReference type="ChEBI" id="CHEBI:49883"/>
    </cofactor>
</comment>
<evidence type="ECO:0000256" key="3">
    <source>
        <dbReference type="ARBA" id="ARBA00022801"/>
    </source>
</evidence>
<comment type="catalytic activity">
    <reaction evidence="7">
        <text>ATP + H2O = ADP + phosphate + H(+)</text>
        <dbReference type="Rhea" id="RHEA:13065"/>
        <dbReference type="ChEBI" id="CHEBI:15377"/>
        <dbReference type="ChEBI" id="CHEBI:15378"/>
        <dbReference type="ChEBI" id="CHEBI:30616"/>
        <dbReference type="ChEBI" id="CHEBI:43474"/>
        <dbReference type="ChEBI" id="CHEBI:456216"/>
        <dbReference type="EC" id="5.6.2.3"/>
    </reaction>
</comment>
<accession>B8CW80</accession>
<dbReference type="SMART" id="SM00487">
    <property type="entry name" value="DEXDc"/>
    <property type="match status" value="1"/>
</dbReference>
<dbReference type="Pfam" id="PF00270">
    <property type="entry name" value="DEAD"/>
    <property type="match status" value="1"/>
</dbReference>
<dbReference type="Gene3D" id="3.40.50.300">
    <property type="entry name" value="P-loop containing nucleotide triphosphate hydrolases"/>
    <property type="match status" value="2"/>
</dbReference>
<dbReference type="EC" id="5.6.2.3" evidence="6"/>
<dbReference type="InterPro" id="IPR011545">
    <property type="entry name" value="DEAD/DEAH_box_helicase_dom"/>
</dbReference>
<dbReference type="Pfam" id="PF04002">
    <property type="entry name" value="RadC"/>
    <property type="match status" value="1"/>
</dbReference>
<dbReference type="RefSeq" id="WP_012635737.1">
    <property type="nucleotide sequence ID" value="NC_011899.1"/>
</dbReference>
<evidence type="ECO:0000256" key="7">
    <source>
        <dbReference type="ARBA" id="ARBA00048954"/>
    </source>
</evidence>
<dbReference type="InterPro" id="IPR006555">
    <property type="entry name" value="ATP-dep_Helicase_C"/>
</dbReference>
<evidence type="ECO:0000313" key="10">
    <source>
        <dbReference type="Proteomes" id="UP000000719"/>
    </source>
</evidence>
<dbReference type="PROSITE" id="PS51193">
    <property type="entry name" value="HELICASE_ATP_BIND_2"/>
    <property type="match status" value="1"/>
</dbReference>
<dbReference type="PANTHER" id="PTHR11472">
    <property type="entry name" value="DNA REPAIR DEAD HELICASE RAD3/XP-D SUBFAMILY MEMBER"/>
    <property type="match status" value="1"/>
</dbReference>
<dbReference type="SUPFAM" id="SSF52540">
    <property type="entry name" value="P-loop containing nucleoside triphosphate hydrolases"/>
    <property type="match status" value="2"/>
</dbReference>
<dbReference type="InterPro" id="IPR014013">
    <property type="entry name" value="Helic_SF1/SF2_ATP-bd_DinG/Rad3"/>
</dbReference>
<dbReference type="STRING" id="373903.Hore_07920"/>
<dbReference type="GO" id="GO:0016818">
    <property type="term" value="F:hydrolase activity, acting on acid anhydrides, in phosphorus-containing anhydrides"/>
    <property type="evidence" value="ECO:0007669"/>
    <property type="project" value="InterPro"/>
</dbReference>
<proteinExistence type="inferred from homology"/>
<dbReference type="EMBL" id="CP001098">
    <property type="protein sequence ID" value="ACL69549.1"/>
    <property type="molecule type" value="Genomic_DNA"/>
</dbReference>
<keyword evidence="4" id="KW-0067">ATP-binding</keyword>
<comment type="similarity">
    <text evidence="5">Belongs to the helicase family. DinG subfamily.</text>
</comment>
<evidence type="ECO:0000256" key="2">
    <source>
        <dbReference type="ARBA" id="ARBA00022741"/>
    </source>
</evidence>
<dbReference type="GO" id="GO:0006139">
    <property type="term" value="P:nucleobase-containing compound metabolic process"/>
    <property type="evidence" value="ECO:0007669"/>
    <property type="project" value="InterPro"/>
</dbReference>
<dbReference type="KEGG" id="hor:Hore_07920"/>